<dbReference type="Proteomes" id="UP000323011">
    <property type="component" value="Unassembled WGS sequence"/>
</dbReference>
<evidence type="ECO:0000256" key="2">
    <source>
        <dbReference type="ARBA" id="ARBA00022737"/>
    </source>
</evidence>
<gene>
    <name evidence="7" type="ORF">FNF29_03843</name>
</gene>
<dbReference type="InterPro" id="IPR013111">
    <property type="entry name" value="EGF_extracell"/>
</dbReference>
<evidence type="ECO:0000256" key="1">
    <source>
        <dbReference type="ARBA" id="ARBA00022536"/>
    </source>
</evidence>
<evidence type="ECO:0000313" key="8">
    <source>
        <dbReference type="Proteomes" id="UP000323011"/>
    </source>
</evidence>
<dbReference type="InterPro" id="IPR000742">
    <property type="entry name" value="EGF"/>
</dbReference>
<accession>A0A5A8CHZ5</accession>
<comment type="caution">
    <text evidence="7">The sequence shown here is derived from an EMBL/GenBank/DDBJ whole genome shotgun (WGS) entry which is preliminary data.</text>
</comment>
<feature type="signal peptide" evidence="5">
    <location>
        <begin position="1"/>
        <end position="17"/>
    </location>
</feature>
<keyword evidence="5" id="KW-0732">Signal</keyword>
<feature type="domain" description="EGF-like" evidence="6">
    <location>
        <begin position="15"/>
        <end position="47"/>
    </location>
</feature>
<keyword evidence="8" id="KW-1185">Reference proteome</keyword>
<dbReference type="Pfam" id="PF23106">
    <property type="entry name" value="EGF_Teneurin"/>
    <property type="match status" value="1"/>
</dbReference>
<dbReference type="PANTHER" id="PTHR11219">
    <property type="entry name" value="TENEURIN AND N-ACETYLGLUCOSAMINE-1-PHOSPHODIESTER ALPHA-N-ACETYLGLUCOSAMINIDASE"/>
    <property type="match status" value="1"/>
</dbReference>
<evidence type="ECO:0000256" key="5">
    <source>
        <dbReference type="SAM" id="SignalP"/>
    </source>
</evidence>
<proteinExistence type="predicted"/>
<dbReference type="OMA" id="CEVVFNS"/>
<dbReference type="Gene3D" id="2.60.120.260">
    <property type="entry name" value="Galactose-binding domain-like"/>
    <property type="match status" value="1"/>
</dbReference>
<evidence type="ECO:0000259" key="6">
    <source>
        <dbReference type="PROSITE" id="PS50026"/>
    </source>
</evidence>
<comment type="caution">
    <text evidence="4">Lacks conserved residue(s) required for the propagation of feature annotation.</text>
</comment>
<keyword evidence="1 4" id="KW-0245">EGF-like domain</keyword>
<name>A0A5A8CHZ5_CAFRO</name>
<dbReference type="PROSITE" id="PS01186">
    <property type="entry name" value="EGF_2"/>
    <property type="match status" value="2"/>
</dbReference>
<dbReference type="Pfam" id="PF07974">
    <property type="entry name" value="EGF_2"/>
    <property type="match status" value="1"/>
</dbReference>
<dbReference type="GO" id="GO:0050839">
    <property type="term" value="F:cell adhesion molecule binding"/>
    <property type="evidence" value="ECO:0007669"/>
    <property type="project" value="TreeGrafter"/>
</dbReference>
<dbReference type="EMBL" id="VLTN01000020">
    <property type="protein sequence ID" value="KAA0152616.1"/>
    <property type="molecule type" value="Genomic_DNA"/>
</dbReference>
<dbReference type="Gene3D" id="2.10.25.10">
    <property type="entry name" value="Laminin"/>
    <property type="match status" value="1"/>
</dbReference>
<dbReference type="GO" id="GO:0007157">
    <property type="term" value="P:heterophilic cell-cell adhesion via plasma membrane cell adhesion molecules"/>
    <property type="evidence" value="ECO:0007669"/>
    <property type="project" value="TreeGrafter"/>
</dbReference>
<keyword evidence="2" id="KW-0677">Repeat</keyword>
<feature type="disulfide bond" evidence="4">
    <location>
        <begin position="19"/>
        <end position="29"/>
    </location>
</feature>
<feature type="chain" id="PRO_5023037669" description="EGF-like domain-containing protein" evidence="5">
    <location>
        <begin position="18"/>
        <end position="413"/>
    </location>
</feature>
<evidence type="ECO:0000313" key="7">
    <source>
        <dbReference type="EMBL" id="KAA0152616.1"/>
    </source>
</evidence>
<dbReference type="PROSITE" id="PS50026">
    <property type="entry name" value="EGF_3"/>
    <property type="match status" value="1"/>
</dbReference>
<keyword evidence="3 4" id="KW-1015">Disulfide bond</keyword>
<evidence type="ECO:0000256" key="3">
    <source>
        <dbReference type="ARBA" id="ARBA00023157"/>
    </source>
</evidence>
<dbReference type="GO" id="GO:0046982">
    <property type="term" value="F:protein heterodimerization activity"/>
    <property type="evidence" value="ECO:0007669"/>
    <property type="project" value="TreeGrafter"/>
</dbReference>
<dbReference type="PRINTS" id="PR00011">
    <property type="entry name" value="EGFLAMININ"/>
</dbReference>
<reference evidence="7 8" key="1">
    <citation type="submission" date="2019-07" db="EMBL/GenBank/DDBJ databases">
        <title>Genomes of Cafeteria roenbergensis.</title>
        <authorList>
            <person name="Fischer M.G."/>
            <person name="Hackl T."/>
            <person name="Roman M."/>
        </authorList>
    </citation>
    <scope>NUCLEOTIDE SEQUENCE [LARGE SCALE GENOMIC DNA]</scope>
    <source>
        <strain evidence="7 8">BVI</strain>
    </source>
</reference>
<dbReference type="PANTHER" id="PTHR11219:SF69">
    <property type="entry name" value="TENEURIN-A"/>
    <property type="match status" value="1"/>
</dbReference>
<dbReference type="AlphaFoldDB" id="A0A5A8CHZ5"/>
<feature type="disulfide bond" evidence="4">
    <location>
        <begin position="37"/>
        <end position="46"/>
    </location>
</feature>
<protein>
    <recommendedName>
        <fullName evidence="6">EGF-like domain-containing protein</fullName>
    </recommendedName>
</protein>
<evidence type="ECO:0000256" key="4">
    <source>
        <dbReference type="PROSITE-ProRule" id="PRU00076"/>
    </source>
</evidence>
<dbReference type="SMART" id="SM00181">
    <property type="entry name" value="EGF"/>
    <property type="match status" value="4"/>
</dbReference>
<organism evidence="7 8">
    <name type="scientific">Cafeteria roenbergensis</name>
    <name type="common">Marine flagellate</name>
    <dbReference type="NCBI Taxonomy" id="33653"/>
    <lineage>
        <taxon>Eukaryota</taxon>
        <taxon>Sar</taxon>
        <taxon>Stramenopiles</taxon>
        <taxon>Bigyra</taxon>
        <taxon>Opalozoa</taxon>
        <taxon>Bicosoecida</taxon>
        <taxon>Cafeteriaceae</taxon>
        <taxon>Cafeteria</taxon>
    </lineage>
</organism>
<dbReference type="GO" id="GO:0042803">
    <property type="term" value="F:protein homodimerization activity"/>
    <property type="evidence" value="ECO:0007669"/>
    <property type="project" value="TreeGrafter"/>
</dbReference>
<dbReference type="PROSITE" id="PS00022">
    <property type="entry name" value="EGF_1"/>
    <property type="match status" value="3"/>
</dbReference>
<dbReference type="InterPro" id="IPR051216">
    <property type="entry name" value="Teneurin"/>
</dbReference>
<sequence length="413" mass="43758">MLRVFTMLAAMASIASALCPGGCSGHGACRENDQCICQPNWIGADCADRQCPFASAFADAPMGDLDHDGVIESDTGVSTTDITNATLNEMWQGIGQFSEEAHYYAECSGKGQCDRTTGECGCFEGFTGNACQRAECPNRCSGHGVCRTLREIAANKLNKRIVRNEMGVRFYEGVEASFEYNLWDADKAQACICDAGYTGFDCSLRDCLRNDDPLTSTARWHGSETPEWAKMTFALPGSPNVVKFGLKSWDGRTYNTYAKLNSGVDSPGLIDASGNMPGIDTTAGKIMLALRNMPGGHLKRATVTSEDPGNPGNFCPAPGACNYIVELVGRPGKQDLLEVSLMDEPPTSVTVAFVQSGGRDIDGNREEITCSGRGLCDHATGLCDCFAGYFGASCESQNALAAGTADGGTATAA</sequence>